<reference evidence="3" key="1">
    <citation type="submission" date="2023-05" db="EMBL/GenBank/DDBJ databases">
        <title>Sedimentitalea sp. nov. JM2-8.</title>
        <authorList>
            <person name="Huang J."/>
        </authorList>
    </citation>
    <scope>NUCLEOTIDE SEQUENCE [LARGE SCALE GENOMIC DNA]</scope>
    <source>
        <strain evidence="3">KHS03</strain>
    </source>
</reference>
<comment type="caution">
    <text evidence="2">The sequence shown here is derived from an EMBL/GenBank/DDBJ whole genome shotgun (WGS) entry which is preliminary data.</text>
</comment>
<dbReference type="Proteomes" id="UP001255416">
    <property type="component" value="Unassembled WGS sequence"/>
</dbReference>
<dbReference type="PANTHER" id="PTHR41795:SF1">
    <property type="entry name" value="EXOPOLYSACCHARIDE SYNTHESIS PROTEIN"/>
    <property type="match status" value="1"/>
</dbReference>
<dbReference type="EMBL" id="JASMWN010000021">
    <property type="protein sequence ID" value="MDU9006263.1"/>
    <property type="molecule type" value="Genomic_DNA"/>
</dbReference>
<sequence>MNRKDVHLPHDDLTVDRKLSVVLRDLRDSPLECVSLNLLITSLGYRSFVPLLVIFALPNLFLFVPGSSVITGPPLIFVAMQLVLGRTAVWLPDFLGKRSIEHQAFARILTRALPWIEWVERLVHPRYWILSRRAADLTVGLACLVMSVFMFLPIPFGNTVPALSVIMMALSLSERDGLWLLGGFALSFASFAFVAGLFAAGAFAMMRFF</sequence>
<dbReference type="RefSeq" id="WP_055688032.1">
    <property type="nucleotide sequence ID" value="NZ_JASMWN010000021.1"/>
</dbReference>
<feature type="transmembrane region" description="Helical" evidence="1">
    <location>
        <begin position="177"/>
        <end position="204"/>
    </location>
</feature>
<keyword evidence="1" id="KW-1133">Transmembrane helix</keyword>
<evidence type="ECO:0000313" key="2">
    <source>
        <dbReference type="EMBL" id="MDU9006263.1"/>
    </source>
</evidence>
<organism evidence="2 3">
    <name type="scientific">Sedimentitalea todarodis</name>
    <dbReference type="NCBI Taxonomy" id="1631240"/>
    <lineage>
        <taxon>Bacteria</taxon>
        <taxon>Pseudomonadati</taxon>
        <taxon>Pseudomonadota</taxon>
        <taxon>Alphaproteobacteria</taxon>
        <taxon>Rhodobacterales</taxon>
        <taxon>Paracoccaceae</taxon>
        <taxon>Sedimentitalea</taxon>
    </lineage>
</organism>
<accession>A0ABU3VJ96</accession>
<keyword evidence="1" id="KW-0812">Transmembrane</keyword>
<dbReference type="PIRSF" id="PIRSF033239">
    <property type="entry name" value="ExoD"/>
    <property type="match status" value="1"/>
</dbReference>
<dbReference type="PANTHER" id="PTHR41795">
    <property type="entry name" value="EXOPOLYSACCHARIDE SYNTHESIS PROTEIN"/>
    <property type="match status" value="1"/>
</dbReference>
<feature type="transmembrane region" description="Helical" evidence="1">
    <location>
        <begin position="134"/>
        <end position="157"/>
    </location>
</feature>
<feature type="transmembrane region" description="Helical" evidence="1">
    <location>
        <begin position="48"/>
        <end position="70"/>
    </location>
</feature>
<keyword evidence="3" id="KW-1185">Reference proteome</keyword>
<gene>
    <name evidence="2" type="ORF">QO231_20730</name>
</gene>
<dbReference type="InterPro" id="IPR010331">
    <property type="entry name" value="ExoD"/>
</dbReference>
<name>A0ABU3VJ96_9RHOB</name>
<keyword evidence="1" id="KW-0472">Membrane</keyword>
<dbReference type="Pfam" id="PF06055">
    <property type="entry name" value="ExoD"/>
    <property type="match status" value="1"/>
</dbReference>
<evidence type="ECO:0000313" key="3">
    <source>
        <dbReference type="Proteomes" id="UP001255416"/>
    </source>
</evidence>
<evidence type="ECO:0000256" key="1">
    <source>
        <dbReference type="SAM" id="Phobius"/>
    </source>
</evidence>
<proteinExistence type="predicted"/>
<protein>
    <submittedName>
        <fullName evidence="2">Exopolysaccharide biosynthesis protein</fullName>
    </submittedName>
</protein>